<dbReference type="Proteomes" id="UP000309133">
    <property type="component" value="Unassembled WGS sequence"/>
</dbReference>
<organism evidence="2 3">
    <name type="scientific">Naasia lichenicola</name>
    <dbReference type="NCBI Taxonomy" id="2565933"/>
    <lineage>
        <taxon>Bacteria</taxon>
        <taxon>Bacillati</taxon>
        <taxon>Actinomycetota</taxon>
        <taxon>Actinomycetes</taxon>
        <taxon>Micrococcales</taxon>
        <taxon>Microbacteriaceae</taxon>
        <taxon>Naasia</taxon>
    </lineage>
</organism>
<accession>A0A4S4FSZ0</accession>
<comment type="caution">
    <text evidence="2">The sequence shown here is derived from an EMBL/GenBank/DDBJ whole genome shotgun (WGS) entry which is preliminary data.</text>
</comment>
<proteinExistence type="predicted"/>
<dbReference type="InterPro" id="IPR025309">
    <property type="entry name" value="KTSC_dom"/>
</dbReference>
<dbReference type="AlphaFoldDB" id="A0A4S4FSZ0"/>
<keyword evidence="3" id="KW-1185">Reference proteome</keyword>
<reference evidence="2 3" key="1">
    <citation type="submission" date="2019-04" db="EMBL/GenBank/DDBJ databases">
        <authorList>
            <person name="Jiang L."/>
        </authorList>
    </citation>
    <scope>NUCLEOTIDE SEQUENCE [LARGE SCALE GENOMIC DNA]</scope>
    <source>
        <strain evidence="2 3">YIM 131853</strain>
    </source>
</reference>
<sequence length="83" mass="9338">MAPRTAKAAGDALTVDMVRVESDSLRAVGYDHGTGTLRVAFRNGGLYDYYDVPADLFEALLAPHSWRRLSEQVKDHRYRRIDG</sequence>
<evidence type="ECO:0000313" key="3">
    <source>
        <dbReference type="Proteomes" id="UP000309133"/>
    </source>
</evidence>
<dbReference type="Pfam" id="PF13619">
    <property type="entry name" value="KTSC"/>
    <property type="match status" value="1"/>
</dbReference>
<gene>
    <name evidence="2" type="ORF">E6C64_04140</name>
</gene>
<dbReference type="OrthoDB" id="8450910at2"/>
<evidence type="ECO:0000259" key="1">
    <source>
        <dbReference type="Pfam" id="PF13619"/>
    </source>
</evidence>
<dbReference type="RefSeq" id="WP_136426316.1">
    <property type="nucleotide sequence ID" value="NZ_SSSM01000001.1"/>
</dbReference>
<evidence type="ECO:0000313" key="2">
    <source>
        <dbReference type="EMBL" id="THG33534.1"/>
    </source>
</evidence>
<dbReference type="EMBL" id="SSSM01000001">
    <property type="protein sequence ID" value="THG33534.1"/>
    <property type="molecule type" value="Genomic_DNA"/>
</dbReference>
<feature type="domain" description="KTSC" evidence="1">
    <location>
        <begin position="21"/>
        <end position="67"/>
    </location>
</feature>
<name>A0A4S4FSZ0_9MICO</name>
<protein>
    <submittedName>
        <fullName evidence="2">KTSC domain-containing protein</fullName>
    </submittedName>
</protein>